<evidence type="ECO:0000313" key="3">
    <source>
        <dbReference type="Proteomes" id="UP001600165"/>
    </source>
</evidence>
<reference evidence="2 3" key="1">
    <citation type="submission" date="2024-10" db="EMBL/GenBank/DDBJ databases">
        <authorList>
            <person name="Ratan Roy A."/>
            <person name="Morales Sandoval P.H."/>
            <person name="De Los Santos Villalobos S."/>
            <person name="Chakraborty S."/>
            <person name="Mukherjee J."/>
        </authorList>
    </citation>
    <scope>NUCLEOTIDE SEQUENCE [LARGE SCALE GENOMIC DNA]</scope>
    <source>
        <strain evidence="2 3">S1</strain>
    </source>
</reference>
<keyword evidence="1" id="KW-1133">Transmembrane helix</keyword>
<name>A0ABW6IGS8_9CYAN</name>
<keyword evidence="1" id="KW-0812">Transmembrane</keyword>
<sequence>MSAPSSKPILQGRLYQLERQPYAQFIWPLVQVKRVFQLAYDLLLGLMWDELVKGRRYSNTLTSLLLLLIFAVLSLLFYYLRDFDHWLFIGFGLLWWFDVGFAKQQYFCGQTYQQVAVAEKADDELEVVVQRRQQTAEQAKFRRSQVDYILIKRQQVRGGAFKETLTYIWQGNIVLRDRTQYLVFEKQSALTALKAARKLAHYLHDIPVIFAHSQGQSRYAAEPLTTQTRLQPQQSANTIHQRQQQQQWHIFVRWNLGSAWRMLKEALQQSGFLLFVVLTTKFMAQTGELLHQIWLQANSPVVIFLPSLRGLSPEWLDWLEVAIAFGLVLGKGLEISQEEHFYINAKRLSFCLNRRQMAQLKTAEVDTLLYLRSPEPMLLIADQTQAIEVKGLQTEAEFQTLLAQLEQAIASVGKP</sequence>
<dbReference type="EMBL" id="JBHZOL010000086">
    <property type="protein sequence ID" value="MFE4107396.1"/>
    <property type="molecule type" value="Genomic_DNA"/>
</dbReference>
<dbReference type="RefSeq" id="WP_377966066.1">
    <property type="nucleotide sequence ID" value="NZ_JBHZOL010000086.1"/>
</dbReference>
<evidence type="ECO:0000256" key="1">
    <source>
        <dbReference type="SAM" id="Phobius"/>
    </source>
</evidence>
<keyword evidence="1" id="KW-0472">Membrane</keyword>
<feature type="transmembrane region" description="Helical" evidence="1">
    <location>
        <begin position="61"/>
        <end position="80"/>
    </location>
</feature>
<gene>
    <name evidence="2" type="ORF">ACFVKH_13975</name>
</gene>
<comment type="caution">
    <text evidence="2">The sequence shown here is derived from an EMBL/GenBank/DDBJ whole genome shotgun (WGS) entry which is preliminary data.</text>
</comment>
<protein>
    <submittedName>
        <fullName evidence="2">Uncharacterized protein</fullName>
    </submittedName>
</protein>
<keyword evidence="3" id="KW-1185">Reference proteome</keyword>
<proteinExistence type="predicted"/>
<evidence type="ECO:0000313" key="2">
    <source>
        <dbReference type="EMBL" id="MFE4107396.1"/>
    </source>
</evidence>
<accession>A0ABW6IGS8</accession>
<dbReference type="Proteomes" id="UP001600165">
    <property type="component" value="Unassembled WGS sequence"/>
</dbReference>
<organism evidence="2 3">
    <name type="scientific">Almyronema epifaneia S1</name>
    <dbReference type="NCBI Taxonomy" id="2991925"/>
    <lineage>
        <taxon>Bacteria</taxon>
        <taxon>Bacillati</taxon>
        <taxon>Cyanobacteriota</taxon>
        <taxon>Cyanophyceae</taxon>
        <taxon>Nodosilineales</taxon>
        <taxon>Nodosilineaceae</taxon>
        <taxon>Almyronema</taxon>
        <taxon>Almyronema epifaneia</taxon>
    </lineage>
</organism>